<evidence type="ECO:0000256" key="9">
    <source>
        <dbReference type="RuleBase" id="RU000461"/>
    </source>
</evidence>
<evidence type="ECO:0000313" key="11">
    <source>
        <dbReference type="Proteomes" id="UP001107558"/>
    </source>
</evidence>
<comment type="similarity">
    <text evidence="2 9">Belongs to the cytochrome P450 family.</text>
</comment>
<keyword evidence="3 8" id="KW-0349">Heme</keyword>
<keyword evidence="5 9" id="KW-0560">Oxidoreductase</keyword>
<evidence type="ECO:0000256" key="8">
    <source>
        <dbReference type="PIRSR" id="PIRSR602401-1"/>
    </source>
</evidence>
<proteinExistence type="inferred from homology"/>
<dbReference type="InterPro" id="IPR036396">
    <property type="entry name" value="Cyt_P450_sf"/>
</dbReference>
<dbReference type="EMBL" id="JADBJN010000003">
    <property type="protein sequence ID" value="KAG5670298.1"/>
    <property type="molecule type" value="Genomic_DNA"/>
</dbReference>
<dbReference type="AlphaFoldDB" id="A0A9J6BKK7"/>
<dbReference type="PROSITE" id="PS00086">
    <property type="entry name" value="CYTOCHROME_P450"/>
    <property type="match status" value="1"/>
</dbReference>
<dbReference type="InterPro" id="IPR050196">
    <property type="entry name" value="Cytochrome_P450_Monoox"/>
</dbReference>
<comment type="cofactor">
    <cofactor evidence="1 8">
        <name>heme</name>
        <dbReference type="ChEBI" id="CHEBI:30413"/>
    </cofactor>
</comment>
<sequence>MNVLALFLIFIVGVYFWYQKKYKRYNELMNKIPCAKTYPIFNHLMYFINKKPAEIFTVLKEMAKDHGPVWKVLVPFGDQIFVHDPKIVEEILSSQKIIDKSMEYDFIIDWLGTGLLISTGSKWHKRRKIITPAFHFKILDQFVDIMNKNGDVFVEKLKHFEGREINIYPLISLYALDVVCESAMGYQLNAQTDEDSEYVKAQFSSMYKREKELIKFLHNFTDSVIFSRREYWKSQGINASNAENVDEIGMKKKTAFLDLLLQVQVNGQPLDNEGIREEVDTFMFEAHDTTSSAIAFTLLNLAKFKDIQKQVLEECEEILGDLSQQPTMLDLNKMNYLEKVIKETLRLYPSVPLFSRSLKSEFISNGYSFPENSTVVLSPYFMGRDEKLFPDPLKFDPSRFDDEKNIRLFSFVPFSAGPRNCIGQKYAMLEMKSIISKLVRNFEIAIRKENKEPQIYAQLTLQSTNGINLSLKPRK</sequence>
<comment type="caution">
    <text evidence="10">The sequence shown here is derived from an EMBL/GenBank/DDBJ whole genome shotgun (WGS) entry which is preliminary data.</text>
</comment>
<dbReference type="PANTHER" id="PTHR24291">
    <property type="entry name" value="CYTOCHROME P450 FAMILY 4"/>
    <property type="match status" value="1"/>
</dbReference>
<dbReference type="InterPro" id="IPR001128">
    <property type="entry name" value="Cyt_P450"/>
</dbReference>
<evidence type="ECO:0008006" key="12">
    <source>
        <dbReference type="Google" id="ProtNLM"/>
    </source>
</evidence>
<organism evidence="10 11">
    <name type="scientific">Polypedilum vanderplanki</name>
    <name type="common">Sleeping chironomid midge</name>
    <dbReference type="NCBI Taxonomy" id="319348"/>
    <lineage>
        <taxon>Eukaryota</taxon>
        <taxon>Metazoa</taxon>
        <taxon>Ecdysozoa</taxon>
        <taxon>Arthropoda</taxon>
        <taxon>Hexapoda</taxon>
        <taxon>Insecta</taxon>
        <taxon>Pterygota</taxon>
        <taxon>Neoptera</taxon>
        <taxon>Endopterygota</taxon>
        <taxon>Diptera</taxon>
        <taxon>Nematocera</taxon>
        <taxon>Chironomoidea</taxon>
        <taxon>Chironomidae</taxon>
        <taxon>Chironominae</taxon>
        <taxon>Polypedilum</taxon>
        <taxon>Polypedilum</taxon>
    </lineage>
</organism>
<dbReference type="GO" id="GO:0004497">
    <property type="term" value="F:monooxygenase activity"/>
    <property type="evidence" value="ECO:0007669"/>
    <property type="project" value="UniProtKB-KW"/>
</dbReference>
<dbReference type="PRINTS" id="PR00463">
    <property type="entry name" value="EP450I"/>
</dbReference>
<dbReference type="Proteomes" id="UP001107558">
    <property type="component" value="Chromosome 3"/>
</dbReference>
<dbReference type="OrthoDB" id="1470350at2759"/>
<dbReference type="CDD" id="cd20628">
    <property type="entry name" value="CYP4"/>
    <property type="match status" value="1"/>
</dbReference>
<evidence type="ECO:0000256" key="3">
    <source>
        <dbReference type="ARBA" id="ARBA00022617"/>
    </source>
</evidence>
<dbReference type="Gene3D" id="1.10.630.10">
    <property type="entry name" value="Cytochrome P450"/>
    <property type="match status" value="1"/>
</dbReference>
<keyword evidence="4 8" id="KW-0479">Metal-binding</keyword>
<dbReference type="GO" id="GO:0005506">
    <property type="term" value="F:iron ion binding"/>
    <property type="evidence" value="ECO:0007669"/>
    <property type="project" value="InterPro"/>
</dbReference>
<keyword evidence="7 9" id="KW-0503">Monooxygenase</keyword>
<dbReference type="Pfam" id="PF00067">
    <property type="entry name" value="p450"/>
    <property type="match status" value="1"/>
</dbReference>
<feature type="binding site" description="axial binding residue" evidence="8">
    <location>
        <position position="421"/>
    </location>
    <ligand>
        <name>heme</name>
        <dbReference type="ChEBI" id="CHEBI:30413"/>
    </ligand>
    <ligandPart>
        <name>Fe</name>
        <dbReference type="ChEBI" id="CHEBI:18248"/>
    </ligandPart>
</feature>
<dbReference type="PRINTS" id="PR00385">
    <property type="entry name" value="P450"/>
</dbReference>
<dbReference type="InterPro" id="IPR002401">
    <property type="entry name" value="Cyt_P450_E_grp-I"/>
</dbReference>
<accession>A0A9J6BKK7</accession>
<keyword evidence="6 8" id="KW-0408">Iron</keyword>
<evidence type="ECO:0000256" key="1">
    <source>
        <dbReference type="ARBA" id="ARBA00001971"/>
    </source>
</evidence>
<evidence type="ECO:0000256" key="2">
    <source>
        <dbReference type="ARBA" id="ARBA00010617"/>
    </source>
</evidence>
<reference evidence="10" key="1">
    <citation type="submission" date="2021-03" db="EMBL/GenBank/DDBJ databases">
        <title>Chromosome level genome of the anhydrobiotic midge Polypedilum vanderplanki.</title>
        <authorList>
            <person name="Yoshida Y."/>
            <person name="Kikawada T."/>
            <person name="Gusev O."/>
        </authorList>
    </citation>
    <scope>NUCLEOTIDE SEQUENCE</scope>
    <source>
        <strain evidence="10">NIAS01</strain>
        <tissue evidence="10">Whole body or cell culture</tissue>
    </source>
</reference>
<gene>
    <name evidence="10" type="ORF">PVAND_000574</name>
</gene>
<keyword evidence="11" id="KW-1185">Reference proteome</keyword>
<dbReference type="InterPro" id="IPR017972">
    <property type="entry name" value="Cyt_P450_CS"/>
</dbReference>
<dbReference type="GO" id="GO:0020037">
    <property type="term" value="F:heme binding"/>
    <property type="evidence" value="ECO:0007669"/>
    <property type="project" value="InterPro"/>
</dbReference>
<name>A0A9J6BKK7_POLVA</name>
<protein>
    <recommendedName>
        <fullName evidence="12">Cytochrome P450</fullName>
    </recommendedName>
</protein>
<dbReference type="SUPFAM" id="SSF48264">
    <property type="entry name" value="Cytochrome P450"/>
    <property type="match status" value="1"/>
</dbReference>
<dbReference type="PANTHER" id="PTHR24291:SF203">
    <property type="entry name" value="CYTOCHROME P450 4D1-RELATED"/>
    <property type="match status" value="1"/>
</dbReference>
<evidence type="ECO:0000256" key="4">
    <source>
        <dbReference type="ARBA" id="ARBA00022723"/>
    </source>
</evidence>
<evidence type="ECO:0000313" key="10">
    <source>
        <dbReference type="EMBL" id="KAG5670298.1"/>
    </source>
</evidence>
<evidence type="ECO:0000256" key="7">
    <source>
        <dbReference type="ARBA" id="ARBA00023033"/>
    </source>
</evidence>
<evidence type="ECO:0000256" key="6">
    <source>
        <dbReference type="ARBA" id="ARBA00023004"/>
    </source>
</evidence>
<dbReference type="GO" id="GO:0016705">
    <property type="term" value="F:oxidoreductase activity, acting on paired donors, with incorporation or reduction of molecular oxygen"/>
    <property type="evidence" value="ECO:0007669"/>
    <property type="project" value="InterPro"/>
</dbReference>
<evidence type="ECO:0000256" key="5">
    <source>
        <dbReference type="ARBA" id="ARBA00023002"/>
    </source>
</evidence>